<dbReference type="GO" id="GO:0005737">
    <property type="term" value="C:cytoplasm"/>
    <property type="evidence" value="ECO:0007669"/>
    <property type="project" value="TreeGrafter"/>
</dbReference>
<evidence type="ECO:0000259" key="1">
    <source>
        <dbReference type="Pfam" id="PF00656"/>
    </source>
</evidence>
<name>A0A0C1TQ19_9BACT</name>
<gene>
    <name evidence="2" type="ORF">SE37_01485</name>
</gene>
<dbReference type="AlphaFoldDB" id="A0A0C1TQ19"/>
<proteinExistence type="predicted"/>
<dbReference type="RefSeq" id="WP_039643101.1">
    <property type="nucleotide sequence ID" value="NZ_JXBL01000001.1"/>
</dbReference>
<comment type="caution">
    <text evidence="2">The sequence shown here is derived from an EMBL/GenBank/DDBJ whole genome shotgun (WGS) entry which is preliminary data.</text>
</comment>
<evidence type="ECO:0000313" key="2">
    <source>
        <dbReference type="EMBL" id="KIE41393.1"/>
    </source>
</evidence>
<dbReference type="GO" id="GO:0006508">
    <property type="term" value="P:proteolysis"/>
    <property type="evidence" value="ECO:0007669"/>
    <property type="project" value="InterPro"/>
</dbReference>
<dbReference type="InterPro" id="IPR011600">
    <property type="entry name" value="Pept_C14_caspase"/>
</dbReference>
<evidence type="ECO:0000313" key="3">
    <source>
        <dbReference type="Proteomes" id="UP000031433"/>
    </source>
</evidence>
<accession>A0A0C1TQ19</accession>
<dbReference type="InterPro" id="IPR050452">
    <property type="entry name" value="Metacaspase"/>
</dbReference>
<organism evidence="2 3">
    <name type="scientific">Geobacter soli</name>
    <dbReference type="NCBI Taxonomy" id="1510391"/>
    <lineage>
        <taxon>Bacteria</taxon>
        <taxon>Pseudomonadati</taxon>
        <taxon>Thermodesulfobacteriota</taxon>
        <taxon>Desulfuromonadia</taxon>
        <taxon>Geobacterales</taxon>
        <taxon>Geobacteraceae</taxon>
        <taxon>Geobacter</taxon>
    </lineage>
</organism>
<sequence length="277" mass="30026">MPKGIALAIGLNAVDPKHYGGWSGKLNACEADAEDMAAVAADKGFAVTTLMTKAATRAKVIEAIGKAAKALGKGDIFMLSYSGHGGQVPDTSNDEPDGVDETWCLFDGELIDDELYALLGTFTAGVRVLVFSDSCHSGTVVKMAYYNGTTAARSIGPDEGEIRYRAMPQSVAMRTYRANREFYDRIQKETKQVDLADVKASILLISGCQDNQLSQDGAFNGAFTGQLLRVWKNGLYKGSYRSFHKAIVKRMPPDQTPNFFTAGTPDPAFLKQRPFTI</sequence>
<dbReference type="InterPro" id="IPR029030">
    <property type="entry name" value="Caspase-like_dom_sf"/>
</dbReference>
<dbReference type="SUPFAM" id="SSF52129">
    <property type="entry name" value="Caspase-like"/>
    <property type="match status" value="1"/>
</dbReference>
<dbReference type="Pfam" id="PF00656">
    <property type="entry name" value="Peptidase_C14"/>
    <property type="match status" value="1"/>
</dbReference>
<dbReference type="GO" id="GO:0004197">
    <property type="term" value="F:cysteine-type endopeptidase activity"/>
    <property type="evidence" value="ECO:0007669"/>
    <property type="project" value="InterPro"/>
</dbReference>
<keyword evidence="3" id="KW-1185">Reference proteome</keyword>
<dbReference type="EMBL" id="JXBL01000001">
    <property type="protein sequence ID" value="KIE41393.1"/>
    <property type="molecule type" value="Genomic_DNA"/>
</dbReference>
<feature type="domain" description="Peptidase C14 caspase" evidence="1">
    <location>
        <begin position="4"/>
        <end position="260"/>
    </location>
</feature>
<dbReference type="Proteomes" id="UP000031433">
    <property type="component" value="Unassembled WGS sequence"/>
</dbReference>
<dbReference type="Gene3D" id="3.40.50.1460">
    <property type="match status" value="1"/>
</dbReference>
<protein>
    <submittedName>
        <fullName evidence="2">Peptidase C14</fullName>
    </submittedName>
</protein>
<dbReference type="PANTHER" id="PTHR48104:SF30">
    <property type="entry name" value="METACASPASE-1"/>
    <property type="match status" value="1"/>
</dbReference>
<reference evidence="2 3" key="1">
    <citation type="submission" date="2015-01" db="EMBL/GenBank/DDBJ databases">
        <title>Genome sequence of the anaerobic bacterium Geobacter soli GSS01, a dissimilatory Fe(III) reducer from soil.</title>
        <authorList>
            <person name="Yang G."/>
            <person name="Zhou S."/>
        </authorList>
    </citation>
    <scope>NUCLEOTIDE SEQUENCE [LARGE SCALE GENOMIC DNA]</scope>
    <source>
        <strain evidence="2 3">GSS01</strain>
    </source>
</reference>
<dbReference type="PANTHER" id="PTHR48104">
    <property type="entry name" value="METACASPASE-4"/>
    <property type="match status" value="1"/>
</dbReference>